<evidence type="ECO:0000313" key="11">
    <source>
        <dbReference type="Proteomes" id="UP000720189"/>
    </source>
</evidence>
<dbReference type="EC" id="2.7.11.1" evidence="1"/>
<comment type="catalytic activity">
    <reaction evidence="7">
        <text>L-threonyl-[protein] + ATP = O-phospho-L-threonyl-[protein] + ADP + H(+)</text>
        <dbReference type="Rhea" id="RHEA:46608"/>
        <dbReference type="Rhea" id="RHEA-COMP:11060"/>
        <dbReference type="Rhea" id="RHEA-COMP:11605"/>
        <dbReference type="ChEBI" id="CHEBI:15378"/>
        <dbReference type="ChEBI" id="CHEBI:30013"/>
        <dbReference type="ChEBI" id="CHEBI:30616"/>
        <dbReference type="ChEBI" id="CHEBI:61977"/>
        <dbReference type="ChEBI" id="CHEBI:456216"/>
        <dbReference type="EC" id="2.7.11.1"/>
    </reaction>
</comment>
<evidence type="ECO:0000256" key="3">
    <source>
        <dbReference type="ARBA" id="ARBA00022679"/>
    </source>
</evidence>
<protein>
    <recommendedName>
        <fullName evidence="1">non-specific serine/threonine protein kinase</fullName>
        <ecNumber evidence="1">2.7.11.1</ecNumber>
    </recommendedName>
</protein>
<dbReference type="AlphaFoldDB" id="A0A9P9JLL3"/>
<dbReference type="InterPro" id="IPR011009">
    <property type="entry name" value="Kinase-like_dom_sf"/>
</dbReference>
<keyword evidence="4" id="KW-0547">Nucleotide-binding</keyword>
<dbReference type="GeneID" id="70220819"/>
<comment type="catalytic activity">
    <reaction evidence="8">
        <text>L-seryl-[protein] + ATP = O-phospho-L-seryl-[protein] + ADP + H(+)</text>
        <dbReference type="Rhea" id="RHEA:17989"/>
        <dbReference type="Rhea" id="RHEA-COMP:9863"/>
        <dbReference type="Rhea" id="RHEA-COMP:11604"/>
        <dbReference type="ChEBI" id="CHEBI:15378"/>
        <dbReference type="ChEBI" id="CHEBI:29999"/>
        <dbReference type="ChEBI" id="CHEBI:30616"/>
        <dbReference type="ChEBI" id="CHEBI:83421"/>
        <dbReference type="ChEBI" id="CHEBI:456216"/>
        <dbReference type="EC" id="2.7.11.1"/>
    </reaction>
</comment>
<dbReference type="Proteomes" id="UP000720189">
    <property type="component" value="Unassembled WGS sequence"/>
</dbReference>
<dbReference type="RefSeq" id="XP_046042445.1">
    <property type="nucleotide sequence ID" value="XM_046190865.1"/>
</dbReference>
<dbReference type="Gene3D" id="1.10.510.10">
    <property type="entry name" value="Transferase(Phosphotransferase) domain 1"/>
    <property type="match status" value="1"/>
</dbReference>
<proteinExistence type="predicted"/>
<evidence type="ECO:0000256" key="8">
    <source>
        <dbReference type="ARBA" id="ARBA00048679"/>
    </source>
</evidence>
<dbReference type="Pfam" id="PF00069">
    <property type="entry name" value="Pkinase"/>
    <property type="match status" value="2"/>
</dbReference>
<dbReference type="SMART" id="SM00220">
    <property type="entry name" value="S_TKc"/>
    <property type="match status" value="1"/>
</dbReference>
<dbReference type="GO" id="GO:0005524">
    <property type="term" value="F:ATP binding"/>
    <property type="evidence" value="ECO:0007669"/>
    <property type="project" value="UniProtKB-KW"/>
</dbReference>
<evidence type="ECO:0000256" key="5">
    <source>
        <dbReference type="ARBA" id="ARBA00022777"/>
    </source>
</evidence>
<dbReference type="OrthoDB" id="5979581at2759"/>
<evidence type="ECO:0000256" key="4">
    <source>
        <dbReference type="ARBA" id="ARBA00022741"/>
    </source>
</evidence>
<dbReference type="SUPFAM" id="SSF56112">
    <property type="entry name" value="Protein kinase-like (PK-like)"/>
    <property type="match status" value="1"/>
</dbReference>
<organism evidence="10 11">
    <name type="scientific">Fusarium redolens</name>
    <dbReference type="NCBI Taxonomy" id="48865"/>
    <lineage>
        <taxon>Eukaryota</taxon>
        <taxon>Fungi</taxon>
        <taxon>Dikarya</taxon>
        <taxon>Ascomycota</taxon>
        <taxon>Pezizomycotina</taxon>
        <taxon>Sordariomycetes</taxon>
        <taxon>Hypocreomycetidae</taxon>
        <taxon>Hypocreales</taxon>
        <taxon>Nectriaceae</taxon>
        <taxon>Fusarium</taxon>
        <taxon>Fusarium redolens species complex</taxon>
    </lineage>
</organism>
<accession>A0A9P9JLL3</accession>
<keyword evidence="2" id="KW-0723">Serine/threonine-protein kinase</keyword>
<dbReference type="PANTHER" id="PTHR47634">
    <property type="entry name" value="PROTEIN KINASE DOMAIN-CONTAINING PROTEIN-RELATED"/>
    <property type="match status" value="1"/>
</dbReference>
<dbReference type="InterPro" id="IPR000719">
    <property type="entry name" value="Prot_kinase_dom"/>
</dbReference>
<dbReference type="PROSITE" id="PS50011">
    <property type="entry name" value="PROTEIN_KINASE_DOM"/>
    <property type="match status" value="1"/>
</dbReference>
<keyword evidence="11" id="KW-1185">Reference proteome</keyword>
<feature type="domain" description="Protein kinase" evidence="9">
    <location>
        <begin position="52"/>
        <end position="452"/>
    </location>
</feature>
<dbReference type="Gene3D" id="3.30.200.20">
    <property type="entry name" value="Phosphorylase Kinase, domain 1"/>
    <property type="match status" value="1"/>
</dbReference>
<evidence type="ECO:0000259" key="9">
    <source>
        <dbReference type="PROSITE" id="PS50011"/>
    </source>
</evidence>
<keyword evidence="3" id="KW-0808">Transferase</keyword>
<keyword evidence="6" id="KW-0067">ATP-binding</keyword>
<dbReference type="GO" id="GO:0050684">
    <property type="term" value="P:regulation of mRNA processing"/>
    <property type="evidence" value="ECO:0007669"/>
    <property type="project" value="TreeGrafter"/>
</dbReference>
<sequence length="456" mass="51791">MSSRPSTPPSKDPWEDEDFRFKTNGTACEWGEAYHPGGYHPIHLGDVIQGRYRIIRKVGWGQYSTVWLAVDMQLNRYVSLKITLARQPQNTSREVSLYISHLQNSCPGLVALYDIIKIKGPNGEHDGLIFELMGPDLITILKTRPEFQIGEPWERRFTTSFAKKALLGTVQAIHGLHERGIIHGDLHTGNILSCIEPVEVTPKTERELKQSESDARPLRRKDGKRDLWAPSYLLEPRPLNNYFSYDLDPLMKLADLGGAFTEEEPIMGPKAITPVGLRAPETILNERLGKGIDIWAIGCLIFEMIFGRPLFVAIQSLEGEDYDETSNDEHLIQLWEVIGPLPKPLLEKWRRADHYFDSSGNRLEIKPQEDDYYISGDEDIGSGDGMGEDESDGPPLAYLGQFLSLEDQVTKERPDDIGEAEAREILELLRWIFQYDPARRPSTSDVVNHPWLRSTT</sequence>
<name>A0A9P9JLL3_FUSRE</name>
<dbReference type="GO" id="GO:0000245">
    <property type="term" value="P:spliceosomal complex assembly"/>
    <property type="evidence" value="ECO:0007669"/>
    <property type="project" value="TreeGrafter"/>
</dbReference>
<evidence type="ECO:0000256" key="1">
    <source>
        <dbReference type="ARBA" id="ARBA00012513"/>
    </source>
</evidence>
<dbReference type="EMBL" id="JAGMUX010000026">
    <property type="protein sequence ID" value="KAH7224384.1"/>
    <property type="molecule type" value="Genomic_DNA"/>
</dbReference>
<evidence type="ECO:0000313" key="10">
    <source>
        <dbReference type="EMBL" id="KAH7224384.1"/>
    </source>
</evidence>
<dbReference type="GO" id="GO:0004674">
    <property type="term" value="F:protein serine/threonine kinase activity"/>
    <property type="evidence" value="ECO:0007669"/>
    <property type="project" value="UniProtKB-KW"/>
</dbReference>
<evidence type="ECO:0000256" key="6">
    <source>
        <dbReference type="ARBA" id="ARBA00022840"/>
    </source>
</evidence>
<keyword evidence="5 10" id="KW-0418">Kinase</keyword>
<evidence type="ECO:0000256" key="2">
    <source>
        <dbReference type="ARBA" id="ARBA00022527"/>
    </source>
</evidence>
<comment type="caution">
    <text evidence="10">The sequence shown here is derived from an EMBL/GenBank/DDBJ whole genome shotgun (WGS) entry which is preliminary data.</text>
</comment>
<reference evidence="10" key="1">
    <citation type="journal article" date="2021" name="Nat. Commun.">
        <title>Genetic determinants of endophytism in the Arabidopsis root mycobiome.</title>
        <authorList>
            <person name="Mesny F."/>
            <person name="Miyauchi S."/>
            <person name="Thiergart T."/>
            <person name="Pickel B."/>
            <person name="Atanasova L."/>
            <person name="Karlsson M."/>
            <person name="Huettel B."/>
            <person name="Barry K.W."/>
            <person name="Haridas S."/>
            <person name="Chen C."/>
            <person name="Bauer D."/>
            <person name="Andreopoulos W."/>
            <person name="Pangilinan J."/>
            <person name="LaButti K."/>
            <person name="Riley R."/>
            <person name="Lipzen A."/>
            <person name="Clum A."/>
            <person name="Drula E."/>
            <person name="Henrissat B."/>
            <person name="Kohler A."/>
            <person name="Grigoriev I.V."/>
            <person name="Martin F.M."/>
            <person name="Hacquard S."/>
        </authorList>
    </citation>
    <scope>NUCLEOTIDE SEQUENCE</scope>
    <source>
        <strain evidence="10">MPI-CAGE-AT-0023</strain>
    </source>
</reference>
<evidence type="ECO:0000256" key="7">
    <source>
        <dbReference type="ARBA" id="ARBA00047899"/>
    </source>
</evidence>
<dbReference type="PANTHER" id="PTHR47634:SF9">
    <property type="entry name" value="PROTEIN KINASE DOMAIN-CONTAINING PROTEIN-RELATED"/>
    <property type="match status" value="1"/>
</dbReference>
<gene>
    <name evidence="10" type="ORF">BKA55DRAFT_545967</name>
</gene>
<dbReference type="InterPro" id="IPR051334">
    <property type="entry name" value="SRPK"/>
</dbReference>